<evidence type="ECO:0000313" key="3">
    <source>
        <dbReference type="Proteomes" id="UP000799291"/>
    </source>
</evidence>
<dbReference type="Proteomes" id="UP000799291">
    <property type="component" value="Unassembled WGS sequence"/>
</dbReference>
<dbReference type="InterPro" id="IPR036047">
    <property type="entry name" value="F-box-like_dom_sf"/>
</dbReference>
<dbReference type="InterPro" id="IPR001810">
    <property type="entry name" value="F-box_dom"/>
</dbReference>
<proteinExistence type="predicted"/>
<name>A0A6G1JL30_9PLEO</name>
<feature type="domain" description="F-box" evidence="1">
    <location>
        <begin position="5"/>
        <end position="48"/>
    </location>
</feature>
<dbReference type="SUPFAM" id="SSF81383">
    <property type="entry name" value="F-box domain"/>
    <property type="match status" value="1"/>
</dbReference>
<evidence type="ECO:0000313" key="2">
    <source>
        <dbReference type="EMBL" id="KAF2691272.1"/>
    </source>
</evidence>
<accession>A0A6G1JL30</accession>
<dbReference type="Pfam" id="PF12937">
    <property type="entry name" value="F-box-like"/>
    <property type="match status" value="1"/>
</dbReference>
<dbReference type="CDD" id="cd09917">
    <property type="entry name" value="F-box_SF"/>
    <property type="match status" value="1"/>
</dbReference>
<dbReference type="AlphaFoldDB" id="A0A6G1JL30"/>
<protein>
    <recommendedName>
        <fullName evidence="1">F-box domain-containing protein</fullName>
    </recommendedName>
</protein>
<gene>
    <name evidence="2" type="ORF">K458DRAFT_287466</name>
</gene>
<organism evidence="2 3">
    <name type="scientific">Lentithecium fluviatile CBS 122367</name>
    <dbReference type="NCBI Taxonomy" id="1168545"/>
    <lineage>
        <taxon>Eukaryota</taxon>
        <taxon>Fungi</taxon>
        <taxon>Dikarya</taxon>
        <taxon>Ascomycota</taxon>
        <taxon>Pezizomycotina</taxon>
        <taxon>Dothideomycetes</taxon>
        <taxon>Pleosporomycetidae</taxon>
        <taxon>Pleosporales</taxon>
        <taxon>Massarineae</taxon>
        <taxon>Lentitheciaceae</taxon>
        <taxon>Lentithecium</taxon>
    </lineage>
</organism>
<keyword evidence="3" id="KW-1185">Reference proteome</keyword>
<sequence length="275" mass="30892">MPPTLDTLPPEILFNILSYTSPFDASHAPLHPLYTTAATCRHLCSIVEEYSRSLLKRHVNITPPKAAKTNAFVCRKKWVRWVAGTCQLCGKKSRRTAILDPSLTCCQACDHSHFPKMTMTEAITTHYLSKLDLFTPNKLHPTLPPLLLGTYIFMGGDTLMLSEPSVLARKAHLHGLLGDKAADPAYLRRRVAAHDRLMKHMDIQHSVRLGRVRWVKRWNLPAVDRMDAEALKKVPKSLRSAEARAEYVRKGLGKEWEAMGLGELGAPEEQAIEIS</sequence>
<reference evidence="2" key="1">
    <citation type="journal article" date="2020" name="Stud. Mycol.">
        <title>101 Dothideomycetes genomes: a test case for predicting lifestyles and emergence of pathogens.</title>
        <authorList>
            <person name="Haridas S."/>
            <person name="Albert R."/>
            <person name="Binder M."/>
            <person name="Bloem J."/>
            <person name="Labutti K."/>
            <person name="Salamov A."/>
            <person name="Andreopoulos B."/>
            <person name="Baker S."/>
            <person name="Barry K."/>
            <person name="Bills G."/>
            <person name="Bluhm B."/>
            <person name="Cannon C."/>
            <person name="Castanera R."/>
            <person name="Culley D."/>
            <person name="Daum C."/>
            <person name="Ezra D."/>
            <person name="Gonzalez J."/>
            <person name="Henrissat B."/>
            <person name="Kuo A."/>
            <person name="Liang C."/>
            <person name="Lipzen A."/>
            <person name="Lutzoni F."/>
            <person name="Magnuson J."/>
            <person name="Mondo S."/>
            <person name="Nolan M."/>
            <person name="Ohm R."/>
            <person name="Pangilinan J."/>
            <person name="Park H.-J."/>
            <person name="Ramirez L."/>
            <person name="Alfaro M."/>
            <person name="Sun H."/>
            <person name="Tritt A."/>
            <person name="Yoshinaga Y."/>
            <person name="Zwiers L.-H."/>
            <person name="Turgeon B."/>
            <person name="Goodwin S."/>
            <person name="Spatafora J."/>
            <person name="Crous P."/>
            <person name="Grigoriev I."/>
        </authorList>
    </citation>
    <scope>NUCLEOTIDE SEQUENCE</scope>
    <source>
        <strain evidence="2">CBS 122367</strain>
    </source>
</reference>
<dbReference type="OrthoDB" id="5313288at2759"/>
<dbReference type="EMBL" id="MU005570">
    <property type="protein sequence ID" value="KAF2691272.1"/>
    <property type="molecule type" value="Genomic_DNA"/>
</dbReference>
<evidence type="ECO:0000259" key="1">
    <source>
        <dbReference type="Pfam" id="PF12937"/>
    </source>
</evidence>